<organism evidence="1 2">
    <name type="scientific">Streptosporangium amethystogenes subsp. fukuiense</name>
    <dbReference type="NCBI Taxonomy" id="698418"/>
    <lineage>
        <taxon>Bacteria</taxon>
        <taxon>Bacillati</taxon>
        <taxon>Actinomycetota</taxon>
        <taxon>Actinomycetes</taxon>
        <taxon>Streptosporangiales</taxon>
        <taxon>Streptosporangiaceae</taxon>
        <taxon>Streptosporangium</taxon>
    </lineage>
</organism>
<comment type="caution">
    <text evidence="1">The sequence shown here is derived from an EMBL/GenBank/DDBJ whole genome shotgun (WGS) entry which is preliminary data.</text>
</comment>
<dbReference type="EMBL" id="JBHTEE010000001">
    <property type="protein sequence ID" value="MFC7605552.1"/>
    <property type="molecule type" value="Genomic_DNA"/>
</dbReference>
<proteinExistence type="predicted"/>
<dbReference type="Proteomes" id="UP001596514">
    <property type="component" value="Unassembled WGS sequence"/>
</dbReference>
<keyword evidence="2" id="KW-1185">Reference proteome</keyword>
<reference evidence="2" key="1">
    <citation type="journal article" date="2019" name="Int. J. Syst. Evol. Microbiol.">
        <title>The Global Catalogue of Microorganisms (GCM) 10K type strain sequencing project: providing services to taxonomists for standard genome sequencing and annotation.</title>
        <authorList>
            <consortium name="The Broad Institute Genomics Platform"/>
            <consortium name="The Broad Institute Genome Sequencing Center for Infectious Disease"/>
            <person name="Wu L."/>
            <person name="Ma J."/>
        </authorList>
    </citation>
    <scope>NUCLEOTIDE SEQUENCE [LARGE SCALE GENOMIC DNA]</scope>
    <source>
        <strain evidence="2">JCM 10083</strain>
    </source>
</reference>
<protein>
    <submittedName>
        <fullName evidence="1">Uncharacterized protein</fullName>
    </submittedName>
</protein>
<gene>
    <name evidence="1" type="ORF">ACFQVD_36170</name>
</gene>
<sequence length="73" mass="8032">MALVWLGKETDGGNSPTLWVDEATDEYVIQGFTVTDPDALTVIGAIPDDELVLRVPRRLMDHLPKEARGPDDV</sequence>
<evidence type="ECO:0000313" key="2">
    <source>
        <dbReference type="Proteomes" id="UP001596514"/>
    </source>
</evidence>
<evidence type="ECO:0000313" key="1">
    <source>
        <dbReference type="EMBL" id="MFC7605552.1"/>
    </source>
</evidence>
<accession>A0ABW2TBV2</accession>
<name>A0ABW2TBV2_9ACTN</name>
<dbReference type="RefSeq" id="WP_343965553.1">
    <property type="nucleotide sequence ID" value="NZ_BAAAGK010000034.1"/>
</dbReference>